<dbReference type="Proteomes" id="UP000669605">
    <property type="component" value="Unassembled WGS sequence"/>
</dbReference>
<reference evidence="1 2" key="1">
    <citation type="journal article" date="2020" name="Curr. Microbiol.">
        <title>Tepidiphilus baoligensis sp. nov., a Novel Bacterium of the Family Hydrogenophilaceae Isolated from an Oil Reservoir.</title>
        <authorList>
            <person name="Zhang X."/>
            <person name="Wang G."/>
            <person name="Ma X."/>
            <person name="Yu J."/>
            <person name="You J."/>
            <person name="Xue Y."/>
            <person name="Ma Y."/>
        </authorList>
    </citation>
    <scope>NUCLEOTIDE SEQUENCE [LARGE SCALE GENOMIC DNA]</scope>
    <source>
        <strain evidence="1 2">B18-69</strain>
    </source>
</reference>
<dbReference type="EMBL" id="JAAAUB010000001">
    <property type="protein sequence ID" value="NMH15584.1"/>
    <property type="molecule type" value="Genomic_DNA"/>
</dbReference>
<evidence type="ECO:0000313" key="1">
    <source>
        <dbReference type="EMBL" id="NMH15584.1"/>
    </source>
</evidence>
<gene>
    <name evidence="1" type="ORF">GV368_00350</name>
</gene>
<accession>A0ABX1QIF5</accession>
<evidence type="ECO:0000313" key="2">
    <source>
        <dbReference type="Proteomes" id="UP000669605"/>
    </source>
</evidence>
<keyword evidence="2" id="KW-1185">Reference proteome</keyword>
<proteinExistence type="predicted"/>
<name>A0ABX1QIF5_9PROT</name>
<protein>
    <submittedName>
        <fullName evidence="1">Uncharacterized protein</fullName>
    </submittedName>
</protein>
<organism evidence="1 2">
    <name type="scientific">Tepidiphilus baoligensis</name>
    <dbReference type="NCBI Taxonomy" id="2698687"/>
    <lineage>
        <taxon>Bacteria</taxon>
        <taxon>Pseudomonadati</taxon>
        <taxon>Pseudomonadota</taxon>
        <taxon>Hydrogenophilia</taxon>
        <taxon>Hydrogenophilales</taxon>
        <taxon>Hydrogenophilaceae</taxon>
        <taxon>Tepidiphilus</taxon>
    </lineage>
</organism>
<dbReference type="RefSeq" id="WP_169114539.1">
    <property type="nucleotide sequence ID" value="NZ_JAAAUB010000001.1"/>
</dbReference>
<comment type="caution">
    <text evidence="1">The sequence shown here is derived from an EMBL/GenBank/DDBJ whole genome shotgun (WGS) entry which is preliminary data.</text>
</comment>
<sequence>MGADMRWVAAVLIGWSLSVTAWAGASEGGDPFAACTDAGGRIVAVREDPSARKIFETRVVDGEPVIVHNPKRLPELWPKARLFFFAHECARIQAGFLPPTPRTLTQDRLIDCDALEWLARGGWVQGDDVPLIEQAIGALSRAQWRQVPGEPRRVELAACYQRFIESMAEEAEGKRRDWSRCVEVCGEQMVGCRAAGGRVGEISVDCMRVYLICVDICNRRYR</sequence>